<dbReference type="EMBL" id="JBHSFK010000047">
    <property type="protein sequence ID" value="MFC4506817.1"/>
    <property type="molecule type" value="Genomic_DNA"/>
</dbReference>
<evidence type="ECO:0000313" key="2">
    <source>
        <dbReference type="Proteomes" id="UP001595839"/>
    </source>
</evidence>
<dbReference type="GO" id="GO:0016787">
    <property type="term" value="F:hydrolase activity"/>
    <property type="evidence" value="ECO:0007669"/>
    <property type="project" value="UniProtKB-KW"/>
</dbReference>
<dbReference type="SFLD" id="SFLDS00003">
    <property type="entry name" value="Haloacid_Dehalogenase"/>
    <property type="match status" value="1"/>
</dbReference>
<keyword evidence="1" id="KW-0378">Hydrolase</keyword>
<dbReference type="Gene3D" id="3.40.50.1000">
    <property type="entry name" value="HAD superfamily/HAD-like"/>
    <property type="match status" value="1"/>
</dbReference>
<dbReference type="InterPro" id="IPR050155">
    <property type="entry name" value="HAD-like_hydrolase_sf"/>
</dbReference>
<dbReference type="PANTHER" id="PTHR43434:SF20">
    <property type="entry name" value="5'-NUCLEOTIDASE"/>
    <property type="match status" value="1"/>
</dbReference>
<dbReference type="RefSeq" id="WP_381170560.1">
    <property type="nucleotide sequence ID" value="NZ_JBHSFK010000047.1"/>
</dbReference>
<sequence>MARMNSIIEGSSARPPMTVGFDLDMTLADGRPGIKAVLDRLAAETGVSIDSDLAITRVGPPIEEELAHWFEAAEVKAAADRYRALFPEFGAPVGTVLPGALEAIAAVRGRGGRAVVVTGKFESNARLNLASLGIEVDEVFGSVFADRKGAVLLEQEASVYVGDHLGDIKGARAGDALAVAVATGPYSADELRAAGADAVLNDLTEFPAWLDGHLAGV</sequence>
<gene>
    <name evidence="1" type="ORF">ACFPIH_46485</name>
</gene>
<protein>
    <submittedName>
        <fullName evidence="1">HAD family hydrolase</fullName>
        <ecNumber evidence="1">3.-.-.-</ecNumber>
    </submittedName>
</protein>
<dbReference type="PANTHER" id="PTHR43434">
    <property type="entry name" value="PHOSPHOGLYCOLATE PHOSPHATASE"/>
    <property type="match status" value="1"/>
</dbReference>
<dbReference type="InterPro" id="IPR023214">
    <property type="entry name" value="HAD_sf"/>
</dbReference>
<dbReference type="InterPro" id="IPR036412">
    <property type="entry name" value="HAD-like_sf"/>
</dbReference>
<reference evidence="2" key="1">
    <citation type="journal article" date="2019" name="Int. J. Syst. Evol. Microbiol.">
        <title>The Global Catalogue of Microorganisms (GCM) 10K type strain sequencing project: providing services to taxonomists for standard genome sequencing and annotation.</title>
        <authorList>
            <consortium name="The Broad Institute Genomics Platform"/>
            <consortium name="The Broad Institute Genome Sequencing Center for Infectious Disease"/>
            <person name="Wu L."/>
            <person name="Ma J."/>
        </authorList>
    </citation>
    <scope>NUCLEOTIDE SEQUENCE [LARGE SCALE GENOMIC DNA]</scope>
    <source>
        <strain evidence="2">CGMCC 4.7177</strain>
    </source>
</reference>
<organism evidence="1 2">
    <name type="scientific">Streptomyces vulcanius</name>
    <dbReference type="NCBI Taxonomy" id="1441876"/>
    <lineage>
        <taxon>Bacteria</taxon>
        <taxon>Bacillati</taxon>
        <taxon>Actinomycetota</taxon>
        <taxon>Actinomycetes</taxon>
        <taxon>Kitasatosporales</taxon>
        <taxon>Streptomycetaceae</taxon>
        <taxon>Streptomyces</taxon>
    </lineage>
</organism>
<dbReference type="Gene3D" id="1.10.150.240">
    <property type="entry name" value="Putative phosphatase, domain 2"/>
    <property type="match status" value="1"/>
</dbReference>
<dbReference type="Proteomes" id="UP001595839">
    <property type="component" value="Unassembled WGS sequence"/>
</dbReference>
<dbReference type="EC" id="3.-.-.-" evidence="1"/>
<keyword evidence="2" id="KW-1185">Reference proteome</keyword>
<dbReference type="SUPFAM" id="SSF56784">
    <property type="entry name" value="HAD-like"/>
    <property type="match status" value="1"/>
</dbReference>
<accession>A0ABV9B6K8</accession>
<evidence type="ECO:0000313" key="1">
    <source>
        <dbReference type="EMBL" id="MFC4506817.1"/>
    </source>
</evidence>
<name>A0ABV9B6K8_9ACTN</name>
<comment type="caution">
    <text evidence="1">The sequence shown here is derived from an EMBL/GenBank/DDBJ whole genome shotgun (WGS) entry which is preliminary data.</text>
</comment>
<dbReference type="InterPro" id="IPR023198">
    <property type="entry name" value="PGP-like_dom2"/>
</dbReference>
<proteinExistence type="predicted"/>
<dbReference type="Pfam" id="PF12710">
    <property type="entry name" value="HAD"/>
    <property type="match status" value="1"/>
</dbReference>
<dbReference type="SFLD" id="SFLDG01129">
    <property type="entry name" value="C1.5:_HAD__Beta-PGM__Phosphata"/>
    <property type="match status" value="1"/>
</dbReference>